<accession>A0ABT2PTK2</accession>
<feature type="transmembrane region" description="Helical" evidence="8">
    <location>
        <begin position="175"/>
        <end position="200"/>
    </location>
</feature>
<dbReference type="PROSITE" id="PS50928">
    <property type="entry name" value="ABC_TM1"/>
    <property type="match status" value="1"/>
</dbReference>
<dbReference type="EMBL" id="JAOEGN010000002">
    <property type="protein sequence ID" value="MCU0104276.1"/>
    <property type="molecule type" value="Genomic_DNA"/>
</dbReference>
<keyword evidence="4 8" id="KW-0812">Transmembrane</keyword>
<gene>
    <name evidence="10" type="ORF">N7603_01245</name>
</gene>
<evidence type="ECO:0000259" key="9">
    <source>
        <dbReference type="PROSITE" id="PS50928"/>
    </source>
</evidence>
<dbReference type="InterPro" id="IPR000515">
    <property type="entry name" value="MetI-like"/>
</dbReference>
<evidence type="ECO:0000256" key="5">
    <source>
        <dbReference type="ARBA" id="ARBA00022989"/>
    </source>
</evidence>
<evidence type="ECO:0000313" key="11">
    <source>
        <dbReference type="Proteomes" id="UP001209076"/>
    </source>
</evidence>
<keyword evidence="5 8" id="KW-1133">Transmembrane helix</keyword>
<feature type="coiled-coil region" evidence="7">
    <location>
        <begin position="25"/>
        <end position="74"/>
    </location>
</feature>
<feature type="transmembrane region" description="Helical" evidence="8">
    <location>
        <begin position="246"/>
        <end position="268"/>
    </location>
</feature>
<evidence type="ECO:0000313" key="10">
    <source>
        <dbReference type="EMBL" id="MCU0104276.1"/>
    </source>
</evidence>
<reference evidence="11" key="1">
    <citation type="submission" date="2023-07" db="EMBL/GenBank/DDBJ databases">
        <title>Novel Mycoplasma species identified in domestic and wild animals.</title>
        <authorList>
            <person name="Volokhov D.V."/>
            <person name="Furtak V.A."/>
            <person name="Zagorodnyaya T.A."/>
        </authorList>
    </citation>
    <scope>NUCLEOTIDE SEQUENCE [LARGE SCALE GENOMIC DNA]</scope>
    <source>
        <strain evidence="11">92-19</strain>
    </source>
</reference>
<dbReference type="PANTHER" id="PTHR43227:SF3">
    <property type="entry name" value="BINDING-PROTEIN-DEPENDENT TRANSPORT SYSTEMS INNER MEMBRANE COMPONENT"/>
    <property type="match status" value="1"/>
</dbReference>
<feature type="transmembrane region" description="Helical" evidence="8">
    <location>
        <begin position="209"/>
        <end position="226"/>
    </location>
</feature>
<evidence type="ECO:0000256" key="8">
    <source>
        <dbReference type="SAM" id="Phobius"/>
    </source>
</evidence>
<keyword evidence="3" id="KW-1003">Cell membrane</keyword>
<keyword evidence="11" id="KW-1185">Reference proteome</keyword>
<organism evidence="10 11">
    <name type="scientific">Paracholeplasma vituli</name>
    <dbReference type="NCBI Taxonomy" id="69473"/>
    <lineage>
        <taxon>Bacteria</taxon>
        <taxon>Bacillati</taxon>
        <taxon>Mycoplasmatota</taxon>
        <taxon>Mollicutes</taxon>
        <taxon>Acholeplasmatales</taxon>
        <taxon>Acholeplasmataceae</taxon>
        <taxon>Paracholeplasma</taxon>
    </lineage>
</organism>
<evidence type="ECO:0000256" key="1">
    <source>
        <dbReference type="ARBA" id="ARBA00004651"/>
    </source>
</evidence>
<dbReference type="CDD" id="cd06261">
    <property type="entry name" value="TM_PBP2"/>
    <property type="match status" value="1"/>
</dbReference>
<dbReference type="SUPFAM" id="SSF161098">
    <property type="entry name" value="MetI-like"/>
    <property type="match status" value="1"/>
</dbReference>
<sequence length="393" mass="45166">MTNKTIRYYEPAQLEQLRTKTELKLKNHQARILLNEKRIQNLMNEDLKKHVRQIVKLSDEVQKLKIKSSRLNNLLEEIKTGKVEVISPIKKAKQAFSNIPYRKQKYLWGILFSLPWMIGMAVFFLPSFLKSVWWSFNNVVPTSNGLQVTFVGIQNYIELFRSYVIDGNTVFSVELYLFVQNLVIDLPIILIFSILIAVFLNKPFKGHKLVKAIFFIPVIYNITLITDTLSKGFGQYIDDSTGTSQMFVQQITSFFMEIGLGQSLMGIVLNAIDRIFMIVNLSGIQILIFIAAIQAIPNQLYEAAKMEGATKYEIFWKITMAMITPLILTAAVFTVVDSFTRAPIYRFLDFAMTQNRYGLAATISISYFAINVAIIGIVFLLMKGRVFYYDDRK</sequence>
<evidence type="ECO:0000256" key="3">
    <source>
        <dbReference type="ARBA" id="ARBA00022475"/>
    </source>
</evidence>
<keyword evidence="7" id="KW-0175">Coiled coil</keyword>
<dbReference type="RefSeq" id="WP_262095499.1">
    <property type="nucleotide sequence ID" value="NZ_JAOEGN010000002.1"/>
</dbReference>
<keyword evidence="2" id="KW-0813">Transport</keyword>
<keyword evidence="6 8" id="KW-0472">Membrane</keyword>
<dbReference type="InterPro" id="IPR035906">
    <property type="entry name" value="MetI-like_sf"/>
</dbReference>
<dbReference type="InterPro" id="IPR050809">
    <property type="entry name" value="UgpAE/MalFG_permease"/>
</dbReference>
<evidence type="ECO:0000256" key="2">
    <source>
        <dbReference type="ARBA" id="ARBA00022448"/>
    </source>
</evidence>
<feature type="transmembrane region" description="Helical" evidence="8">
    <location>
        <begin position="106"/>
        <end position="129"/>
    </location>
</feature>
<name>A0ABT2PTK2_9MOLU</name>
<feature type="transmembrane region" description="Helical" evidence="8">
    <location>
        <begin position="275"/>
        <end position="294"/>
    </location>
</feature>
<dbReference type="Proteomes" id="UP001209076">
    <property type="component" value="Unassembled WGS sequence"/>
</dbReference>
<feature type="transmembrane region" description="Helical" evidence="8">
    <location>
        <begin position="314"/>
        <end position="336"/>
    </location>
</feature>
<dbReference type="PANTHER" id="PTHR43227">
    <property type="entry name" value="BLL4140 PROTEIN"/>
    <property type="match status" value="1"/>
</dbReference>
<comment type="subcellular location">
    <subcellularLocation>
        <location evidence="1">Cell membrane</location>
        <topology evidence="1">Multi-pass membrane protein</topology>
    </subcellularLocation>
</comment>
<evidence type="ECO:0000256" key="6">
    <source>
        <dbReference type="ARBA" id="ARBA00023136"/>
    </source>
</evidence>
<protein>
    <submittedName>
        <fullName evidence="10">Sugar ABC transporter permease</fullName>
    </submittedName>
</protein>
<feature type="transmembrane region" description="Helical" evidence="8">
    <location>
        <begin position="357"/>
        <end position="382"/>
    </location>
</feature>
<proteinExistence type="predicted"/>
<comment type="caution">
    <text evidence="10">The sequence shown here is derived from an EMBL/GenBank/DDBJ whole genome shotgun (WGS) entry which is preliminary data.</text>
</comment>
<dbReference type="Gene3D" id="1.10.3720.10">
    <property type="entry name" value="MetI-like"/>
    <property type="match status" value="1"/>
</dbReference>
<feature type="domain" description="ABC transmembrane type-1" evidence="9">
    <location>
        <begin position="175"/>
        <end position="390"/>
    </location>
</feature>
<evidence type="ECO:0000256" key="4">
    <source>
        <dbReference type="ARBA" id="ARBA00022692"/>
    </source>
</evidence>
<evidence type="ECO:0000256" key="7">
    <source>
        <dbReference type="SAM" id="Coils"/>
    </source>
</evidence>